<comment type="subcellular location">
    <subcellularLocation>
        <location evidence="1">Nucleus</location>
    </subcellularLocation>
</comment>
<comment type="similarity">
    <text evidence="6">Belongs to the AP2/ERF transcription factor family. ERF subfamily.</text>
</comment>
<dbReference type="InterPro" id="IPR044808">
    <property type="entry name" value="ERF_plant"/>
</dbReference>
<keyword evidence="3" id="KW-0238">DNA-binding</keyword>
<dbReference type="GO" id="GO:0009873">
    <property type="term" value="P:ethylene-activated signaling pathway"/>
    <property type="evidence" value="ECO:0007669"/>
    <property type="project" value="InterPro"/>
</dbReference>
<keyword evidence="10" id="KW-1185">Reference proteome</keyword>
<dbReference type="GO" id="GO:0003677">
    <property type="term" value="F:DNA binding"/>
    <property type="evidence" value="ECO:0007669"/>
    <property type="project" value="UniProtKB-KW"/>
</dbReference>
<dbReference type="SMART" id="SM00380">
    <property type="entry name" value="AP2"/>
    <property type="match status" value="1"/>
</dbReference>
<feature type="domain" description="AP2/ERF" evidence="8">
    <location>
        <begin position="64"/>
        <end position="121"/>
    </location>
</feature>
<feature type="region of interest" description="Disordered" evidence="7">
    <location>
        <begin position="125"/>
        <end position="170"/>
    </location>
</feature>
<dbReference type="GO" id="GO:0005634">
    <property type="term" value="C:nucleus"/>
    <property type="evidence" value="ECO:0007669"/>
    <property type="project" value="UniProtKB-SubCell"/>
</dbReference>
<evidence type="ECO:0000256" key="2">
    <source>
        <dbReference type="ARBA" id="ARBA00023015"/>
    </source>
</evidence>
<dbReference type="SUPFAM" id="SSF54171">
    <property type="entry name" value="DNA-binding domain"/>
    <property type="match status" value="1"/>
</dbReference>
<dbReference type="InterPro" id="IPR001471">
    <property type="entry name" value="AP2/ERF_dom"/>
</dbReference>
<evidence type="ECO:0000256" key="1">
    <source>
        <dbReference type="ARBA" id="ARBA00004123"/>
    </source>
</evidence>
<accession>A0A4D6NIT6</accession>
<keyword evidence="2" id="KW-0805">Transcription regulation</keyword>
<dbReference type="Gene3D" id="3.30.730.10">
    <property type="entry name" value="AP2/ERF domain"/>
    <property type="match status" value="1"/>
</dbReference>
<dbReference type="CDD" id="cd00018">
    <property type="entry name" value="AP2"/>
    <property type="match status" value="1"/>
</dbReference>
<keyword evidence="4" id="KW-0804">Transcription</keyword>
<organism evidence="9 10">
    <name type="scientific">Vigna unguiculata</name>
    <name type="common">Cowpea</name>
    <dbReference type="NCBI Taxonomy" id="3917"/>
    <lineage>
        <taxon>Eukaryota</taxon>
        <taxon>Viridiplantae</taxon>
        <taxon>Streptophyta</taxon>
        <taxon>Embryophyta</taxon>
        <taxon>Tracheophyta</taxon>
        <taxon>Spermatophyta</taxon>
        <taxon>Magnoliopsida</taxon>
        <taxon>eudicotyledons</taxon>
        <taxon>Gunneridae</taxon>
        <taxon>Pentapetalae</taxon>
        <taxon>rosids</taxon>
        <taxon>fabids</taxon>
        <taxon>Fabales</taxon>
        <taxon>Fabaceae</taxon>
        <taxon>Papilionoideae</taxon>
        <taxon>50 kb inversion clade</taxon>
        <taxon>NPAAA clade</taxon>
        <taxon>indigoferoid/millettioid clade</taxon>
        <taxon>Phaseoleae</taxon>
        <taxon>Vigna</taxon>
    </lineage>
</organism>
<feature type="compositionally biased region" description="Pro residues" evidence="7">
    <location>
        <begin position="125"/>
        <end position="137"/>
    </location>
</feature>
<dbReference type="PROSITE" id="PS51032">
    <property type="entry name" value="AP2_ERF"/>
    <property type="match status" value="1"/>
</dbReference>
<protein>
    <submittedName>
        <fullName evidence="9">EREBP-like factor</fullName>
    </submittedName>
</protein>
<sequence length="170" mass="18812">MDSYNNSITTNGSSGFDETLFSDTIEHYMVHDDGLNNNNVFVSNEEWFSGEGDKAEELVGRGTRYKGVRRRAHGKFAAEIKDPNRSNRVWLGTYDTEEEAALAYDNAAFKIRGSKAKLNFPHLIPPLDAPIDHPPPSSSSSSSSSSQDPSKKRKGLAGLLNKLAHEKNRI</sequence>
<dbReference type="Proteomes" id="UP000501690">
    <property type="component" value="Linkage Group LG10"/>
</dbReference>
<dbReference type="GO" id="GO:0003700">
    <property type="term" value="F:DNA-binding transcription factor activity"/>
    <property type="evidence" value="ECO:0007669"/>
    <property type="project" value="InterPro"/>
</dbReference>
<dbReference type="PRINTS" id="PR00367">
    <property type="entry name" value="ETHRSPELEMNT"/>
</dbReference>
<dbReference type="PANTHER" id="PTHR31190:SF306">
    <property type="entry name" value="AP2-DOMAIN DNA-BINDING PROTEIN"/>
    <property type="match status" value="1"/>
</dbReference>
<proteinExistence type="inferred from homology"/>
<evidence type="ECO:0000256" key="5">
    <source>
        <dbReference type="ARBA" id="ARBA00023242"/>
    </source>
</evidence>
<evidence type="ECO:0000313" key="10">
    <source>
        <dbReference type="Proteomes" id="UP000501690"/>
    </source>
</evidence>
<evidence type="ECO:0000259" key="8">
    <source>
        <dbReference type="PROSITE" id="PS51032"/>
    </source>
</evidence>
<dbReference type="PANTHER" id="PTHR31190">
    <property type="entry name" value="DNA-BINDING DOMAIN"/>
    <property type="match status" value="1"/>
</dbReference>
<evidence type="ECO:0000256" key="7">
    <source>
        <dbReference type="SAM" id="MobiDB-lite"/>
    </source>
</evidence>
<dbReference type="AlphaFoldDB" id="A0A4D6NIT6"/>
<dbReference type="FunFam" id="3.30.730.10:FF:000001">
    <property type="entry name" value="Ethylene-responsive transcription factor 2"/>
    <property type="match status" value="1"/>
</dbReference>
<evidence type="ECO:0000313" key="9">
    <source>
        <dbReference type="EMBL" id="QCE12519.1"/>
    </source>
</evidence>
<evidence type="ECO:0000256" key="4">
    <source>
        <dbReference type="ARBA" id="ARBA00023163"/>
    </source>
</evidence>
<dbReference type="EMBL" id="CP039354">
    <property type="protein sequence ID" value="QCE12519.1"/>
    <property type="molecule type" value="Genomic_DNA"/>
</dbReference>
<gene>
    <name evidence="9" type="ORF">DEO72_LG10g3764</name>
</gene>
<evidence type="ECO:0000256" key="6">
    <source>
        <dbReference type="ARBA" id="ARBA00024343"/>
    </source>
</evidence>
<dbReference type="InterPro" id="IPR016177">
    <property type="entry name" value="DNA-bd_dom_sf"/>
</dbReference>
<keyword evidence="5" id="KW-0539">Nucleus</keyword>
<evidence type="ECO:0000256" key="3">
    <source>
        <dbReference type="ARBA" id="ARBA00023125"/>
    </source>
</evidence>
<dbReference type="InterPro" id="IPR036955">
    <property type="entry name" value="AP2/ERF_dom_sf"/>
</dbReference>
<dbReference type="Pfam" id="PF00847">
    <property type="entry name" value="AP2"/>
    <property type="match status" value="1"/>
</dbReference>
<reference evidence="9 10" key="1">
    <citation type="submission" date="2019-04" db="EMBL/GenBank/DDBJ databases">
        <title>An improved genome assembly and genetic linkage map for asparagus bean, Vigna unguiculata ssp. sesquipedialis.</title>
        <authorList>
            <person name="Xia Q."/>
            <person name="Zhang R."/>
            <person name="Dong Y."/>
        </authorList>
    </citation>
    <scope>NUCLEOTIDE SEQUENCE [LARGE SCALE GENOMIC DNA]</scope>
    <source>
        <tissue evidence="9">Leaf</tissue>
    </source>
</reference>
<name>A0A4D6NIT6_VIGUN</name>